<comment type="caution">
    <text evidence="1">The sequence shown here is derived from an EMBL/GenBank/DDBJ whole genome shotgun (WGS) entry which is preliminary data.</text>
</comment>
<gene>
    <name evidence="1" type="ORF">PACLA_8A057263</name>
</gene>
<reference evidence="1" key="1">
    <citation type="submission" date="2020-04" db="EMBL/GenBank/DDBJ databases">
        <authorList>
            <person name="Alioto T."/>
            <person name="Alioto T."/>
            <person name="Gomez Garrido J."/>
        </authorList>
    </citation>
    <scope>NUCLEOTIDE SEQUENCE</scope>
    <source>
        <strain evidence="1">A484AB</strain>
    </source>
</reference>
<protein>
    <submittedName>
        <fullName evidence="1">Uncharacterized protein</fullName>
    </submittedName>
</protein>
<dbReference type="EMBL" id="CACRXK020007815">
    <property type="protein sequence ID" value="CAB4013248.1"/>
    <property type="molecule type" value="Genomic_DNA"/>
</dbReference>
<organism evidence="1 2">
    <name type="scientific">Paramuricea clavata</name>
    <name type="common">Red gorgonian</name>
    <name type="synonym">Violescent sea-whip</name>
    <dbReference type="NCBI Taxonomy" id="317549"/>
    <lineage>
        <taxon>Eukaryota</taxon>
        <taxon>Metazoa</taxon>
        <taxon>Cnidaria</taxon>
        <taxon>Anthozoa</taxon>
        <taxon>Octocorallia</taxon>
        <taxon>Malacalcyonacea</taxon>
        <taxon>Plexauridae</taxon>
        <taxon>Paramuricea</taxon>
    </lineage>
</organism>
<evidence type="ECO:0000313" key="1">
    <source>
        <dbReference type="EMBL" id="CAB4013248.1"/>
    </source>
</evidence>
<accession>A0A6S7JRZ3</accession>
<dbReference type="AlphaFoldDB" id="A0A6S7JRZ3"/>
<sequence length="249" mass="28297">MEKRSEKLQFNPTTGKLTVRRLPMKNCDNVIYSSTEAPSFFGGNFAAPLEKDKLVILPPTYRKKTVSVETMHISCQSDTYEPNHNYGGVVIYQYNDKSEWRTANNTHCKTGYIVIQDTDSENVKKWIGIEPGAVHGAVYRNAFGESVNDAEVVGEGFAIRNDKLVETFEINSSVFNNPECSVFHDHRRRMHELSEHCVKKYVTNALHKNAPYRSLTVRDAIGDLPSLANNRKVITEVAKTFWDLHSLCH</sequence>
<evidence type="ECO:0000313" key="2">
    <source>
        <dbReference type="Proteomes" id="UP001152795"/>
    </source>
</evidence>
<dbReference type="OrthoDB" id="5963582at2759"/>
<name>A0A6S7JRZ3_PARCT</name>
<dbReference type="Proteomes" id="UP001152795">
    <property type="component" value="Unassembled WGS sequence"/>
</dbReference>
<proteinExistence type="predicted"/>
<keyword evidence="2" id="KW-1185">Reference proteome</keyword>